<sequence>MDTFCITIHPVQRRDMFLYEFKTIRAKFSLILNTVIASSFKGNQPYCANINRVWCGVHTLWSTYTSGVHTLQAIRSKREIKLNFLFRFFFFASVFFPPSILLL</sequence>
<keyword evidence="1" id="KW-1133">Transmembrane helix</keyword>
<keyword evidence="1" id="KW-0472">Membrane</keyword>
<accession>A0A8D8ZCI7</accession>
<evidence type="ECO:0000256" key="1">
    <source>
        <dbReference type="SAM" id="Phobius"/>
    </source>
</evidence>
<dbReference type="EMBL" id="HBUF01466213">
    <property type="protein sequence ID" value="CAG6744415.1"/>
    <property type="molecule type" value="Transcribed_RNA"/>
</dbReference>
<organism evidence="2">
    <name type="scientific">Cacopsylla melanoneura</name>
    <dbReference type="NCBI Taxonomy" id="428564"/>
    <lineage>
        <taxon>Eukaryota</taxon>
        <taxon>Metazoa</taxon>
        <taxon>Ecdysozoa</taxon>
        <taxon>Arthropoda</taxon>
        <taxon>Hexapoda</taxon>
        <taxon>Insecta</taxon>
        <taxon>Pterygota</taxon>
        <taxon>Neoptera</taxon>
        <taxon>Paraneoptera</taxon>
        <taxon>Hemiptera</taxon>
        <taxon>Sternorrhyncha</taxon>
        <taxon>Psylloidea</taxon>
        <taxon>Psyllidae</taxon>
        <taxon>Psyllinae</taxon>
        <taxon>Cacopsylla</taxon>
    </lineage>
</organism>
<protein>
    <submittedName>
        <fullName evidence="2">Uncharacterized protein</fullName>
    </submittedName>
</protein>
<keyword evidence="1" id="KW-0812">Transmembrane</keyword>
<name>A0A8D8ZCI7_9HEMI</name>
<evidence type="ECO:0000313" key="2">
    <source>
        <dbReference type="EMBL" id="CAG6744415.1"/>
    </source>
</evidence>
<feature type="transmembrane region" description="Helical" evidence="1">
    <location>
        <begin position="84"/>
        <end position="102"/>
    </location>
</feature>
<dbReference type="AlphaFoldDB" id="A0A8D8ZCI7"/>
<reference evidence="2" key="1">
    <citation type="submission" date="2021-05" db="EMBL/GenBank/DDBJ databases">
        <authorList>
            <person name="Alioto T."/>
            <person name="Alioto T."/>
            <person name="Gomez Garrido J."/>
        </authorList>
    </citation>
    <scope>NUCLEOTIDE SEQUENCE</scope>
</reference>
<proteinExistence type="predicted"/>